<reference evidence="1" key="1">
    <citation type="submission" date="2020-08" db="EMBL/GenBank/DDBJ databases">
        <title>Plant Genome Project.</title>
        <authorList>
            <person name="Zhang R.-G."/>
        </authorList>
    </citation>
    <scope>NUCLEOTIDE SEQUENCE</scope>
    <source>
        <strain evidence="1">WSP0</strain>
        <tissue evidence="1">Leaf</tissue>
    </source>
</reference>
<evidence type="ECO:0000313" key="1">
    <source>
        <dbReference type="EMBL" id="KAG5528932.1"/>
    </source>
</evidence>
<proteinExistence type="predicted"/>
<comment type="caution">
    <text evidence="1">The sequence shown here is derived from an EMBL/GenBank/DDBJ whole genome shotgun (WGS) entry which is preliminary data.</text>
</comment>
<protein>
    <submittedName>
        <fullName evidence="1">Uncharacterized protein</fullName>
    </submittedName>
</protein>
<accession>A0AAV6IND3</accession>
<dbReference type="AlphaFoldDB" id="A0AAV6IND3"/>
<gene>
    <name evidence="1" type="ORF">RHGRI_029554</name>
</gene>
<name>A0AAV6IND3_9ERIC</name>
<dbReference type="Proteomes" id="UP000823749">
    <property type="component" value="Chromosome 10"/>
</dbReference>
<sequence>MLHLEWRFLTPAFPHLFVPIGGAAGAGHSAAALIQLCIVEHLFLDYHGNTIQDSKFHAYMPICTTVF</sequence>
<keyword evidence="2" id="KW-1185">Reference proteome</keyword>
<evidence type="ECO:0000313" key="2">
    <source>
        <dbReference type="Proteomes" id="UP000823749"/>
    </source>
</evidence>
<organism evidence="1 2">
    <name type="scientific">Rhododendron griersonianum</name>
    <dbReference type="NCBI Taxonomy" id="479676"/>
    <lineage>
        <taxon>Eukaryota</taxon>
        <taxon>Viridiplantae</taxon>
        <taxon>Streptophyta</taxon>
        <taxon>Embryophyta</taxon>
        <taxon>Tracheophyta</taxon>
        <taxon>Spermatophyta</taxon>
        <taxon>Magnoliopsida</taxon>
        <taxon>eudicotyledons</taxon>
        <taxon>Gunneridae</taxon>
        <taxon>Pentapetalae</taxon>
        <taxon>asterids</taxon>
        <taxon>Ericales</taxon>
        <taxon>Ericaceae</taxon>
        <taxon>Ericoideae</taxon>
        <taxon>Rhodoreae</taxon>
        <taxon>Rhododendron</taxon>
    </lineage>
</organism>
<dbReference type="EMBL" id="JACTNZ010000010">
    <property type="protein sequence ID" value="KAG5528932.1"/>
    <property type="molecule type" value="Genomic_DNA"/>
</dbReference>